<evidence type="ECO:0008006" key="4">
    <source>
        <dbReference type="Google" id="ProtNLM"/>
    </source>
</evidence>
<dbReference type="InterPro" id="IPR050445">
    <property type="entry name" value="Bact_polysacc_biosynth/exp"/>
</dbReference>
<dbReference type="Proteomes" id="UP000520198">
    <property type="component" value="Unassembled WGS sequence"/>
</dbReference>
<dbReference type="GO" id="GO:0004713">
    <property type="term" value="F:protein tyrosine kinase activity"/>
    <property type="evidence" value="ECO:0007669"/>
    <property type="project" value="TreeGrafter"/>
</dbReference>
<dbReference type="RefSeq" id="WP_176353363.1">
    <property type="nucleotide sequence ID" value="NZ_JABWDU010000003.1"/>
</dbReference>
<keyword evidence="1" id="KW-0812">Transmembrane</keyword>
<dbReference type="AlphaFoldDB" id="A0A7Y6UNN1"/>
<keyword evidence="1" id="KW-1133">Transmembrane helix</keyword>
<keyword evidence="1" id="KW-0472">Membrane</keyword>
<reference evidence="2 3" key="1">
    <citation type="submission" date="2020-06" db="EMBL/GenBank/DDBJ databases">
        <authorList>
            <person name="Grouzdev D.S."/>
        </authorList>
    </citation>
    <scope>NUCLEOTIDE SEQUENCE [LARGE SCALE GENOMIC DNA]</scope>
    <source>
        <strain evidence="2 3">HO-A22</strain>
    </source>
</reference>
<comment type="caution">
    <text evidence="2">The sequence shown here is derived from an EMBL/GenBank/DDBJ whole genome shotgun (WGS) entry which is preliminary data.</text>
</comment>
<name>A0A7Y6UNN1_9HYPH</name>
<dbReference type="EMBL" id="JABWDU010000003">
    <property type="protein sequence ID" value="NVD39798.1"/>
    <property type="molecule type" value="Genomic_DNA"/>
</dbReference>
<feature type="transmembrane region" description="Helical" evidence="1">
    <location>
        <begin position="87"/>
        <end position="106"/>
    </location>
</feature>
<gene>
    <name evidence="2" type="ORF">HT585_13100</name>
</gene>
<sequence length="444" mass="48695">MSARNRIADIVRLKPLNSIRQGKGNLTAGSDQSVQATTKDLKSRFLGIPSISKTLVPRIKELPQSDQRPLEPRTAVGGIGGMLLKSFSLGVLAPSAIALAYFAFFASDVFVSEAKLTVRDAIQQSSGKDPSAILGQLGLSSASNTTQDSMIILDYLKSRAVINDIGGAERIASVYDRAEIDWLSRLGSQRDTENIWIYWKDHVTASVDSLSSILTLRVRAYSPEDSLQLAEAVITQSENLINRISKRSKQDALTRAEDEVKLAAQSLAEARSNMLSFQTKIQTIDPTDTAKQVLKIISSLTIQKVAIENELATTMSLGITNKPGVSQLKARLAAVSKQIADLNAKLAGTSDPETISTQLRDFELLKLQEEFSEYIYKLARNGFENARQNLERQQLYVAVIVPPTLPERALYPKPFVNTALIFAGLTIIWGIFSLMFASVRDSMS</sequence>
<keyword evidence="3" id="KW-1185">Reference proteome</keyword>
<organism evidence="2 3">
    <name type="scientific">Ensifer oleiphilus</name>
    <dbReference type="NCBI Taxonomy" id="2742698"/>
    <lineage>
        <taxon>Bacteria</taxon>
        <taxon>Pseudomonadati</taxon>
        <taxon>Pseudomonadota</taxon>
        <taxon>Alphaproteobacteria</taxon>
        <taxon>Hyphomicrobiales</taxon>
        <taxon>Rhizobiaceae</taxon>
        <taxon>Sinorhizobium/Ensifer group</taxon>
        <taxon>Ensifer</taxon>
    </lineage>
</organism>
<evidence type="ECO:0000313" key="3">
    <source>
        <dbReference type="Proteomes" id="UP000520198"/>
    </source>
</evidence>
<dbReference type="PANTHER" id="PTHR32309:SF13">
    <property type="entry name" value="FERRIC ENTEROBACTIN TRANSPORT PROTEIN FEPE"/>
    <property type="match status" value="1"/>
</dbReference>
<accession>A0A7Y6UNN1</accession>
<feature type="transmembrane region" description="Helical" evidence="1">
    <location>
        <begin position="415"/>
        <end position="439"/>
    </location>
</feature>
<evidence type="ECO:0000313" key="2">
    <source>
        <dbReference type="EMBL" id="NVD39798.1"/>
    </source>
</evidence>
<evidence type="ECO:0000256" key="1">
    <source>
        <dbReference type="SAM" id="Phobius"/>
    </source>
</evidence>
<protein>
    <recommendedName>
        <fullName evidence="4">Capsule biosynthesis protein</fullName>
    </recommendedName>
</protein>
<dbReference type="PANTHER" id="PTHR32309">
    <property type="entry name" value="TYROSINE-PROTEIN KINASE"/>
    <property type="match status" value="1"/>
</dbReference>
<dbReference type="GO" id="GO:0005886">
    <property type="term" value="C:plasma membrane"/>
    <property type="evidence" value="ECO:0007669"/>
    <property type="project" value="TreeGrafter"/>
</dbReference>
<proteinExistence type="predicted"/>